<dbReference type="RefSeq" id="WP_008686884.1">
    <property type="nucleotide sequence ID" value="NZ_AP024510.1"/>
</dbReference>
<evidence type="ECO:0000256" key="2">
    <source>
        <dbReference type="ARBA" id="ARBA00023125"/>
    </source>
</evidence>
<dbReference type="SUPFAM" id="SSF51215">
    <property type="entry name" value="Regulatory protein AraC"/>
    <property type="match status" value="1"/>
</dbReference>
<evidence type="ECO:0000259" key="5">
    <source>
        <dbReference type="PROSITE" id="PS01124"/>
    </source>
</evidence>
<evidence type="ECO:0000313" key="7">
    <source>
        <dbReference type="Proteomes" id="UP000295773"/>
    </source>
</evidence>
<sequence length="275" mass="32495">MEKEHREVWFDNDLQIEAYQLHGIVQKFPNHFHPYYVIGFIEGGKRQMWCRHKEYVCEKGDMILFNPLDNHHCAPLDDSILDYRAVNIQPEVMQTIMEELFQTKQLPHFTTPLIKNCEYTQQLSSLYQAIMEQACTLEKEEALYFLMQPLMENYMEIEKEDAPLEEPIQKLCAYMEEHYAENITLQTLSELSHFSKSYLLNAFTRQTGVSCYRYLQTVRIHQAKKMLEKGLSLKDAAMAAGFSDQSHFTNFFKMFIGLTPKQYQRIFLKGAMHDE</sequence>
<dbReference type="InterPro" id="IPR037923">
    <property type="entry name" value="HTH-like"/>
</dbReference>
<dbReference type="Gene3D" id="1.10.10.60">
    <property type="entry name" value="Homeodomain-like"/>
    <property type="match status" value="2"/>
</dbReference>
<accession>A0A4R3TDI9</accession>
<dbReference type="Pfam" id="PF02311">
    <property type="entry name" value="AraC_binding"/>
    <property type="match status" value="1"/>
</dbReference>
<dbReference type="AlphaFoldDB" id="A0A4R3TDI9"/>
<dbReference type="PROSITE" id="PS01124">
    <property type="entry name" value="HTH_ARAC_FAMILY_2"/>
    <property type="match status" value="1"/>
</dbReference>
<evidence type="ECO:0000256" key="3">
    <source>
        <dbReference type="ARBA" id="ARBA00023159"/>
    </source>
</evidence>
<evidence type="ECO:0000256" key="4">
    <source>
        <dbReference type="ARBA" id="ARBA00023163"/>
    </source>
</evidence>
<keyword evidence="4" id="KW-0804">Transcription</keyword>
<evidence type="ECO:0000313" key="6">
    <source>
        <dbReference type="EMBL" id="TCU60051.1"/>
    </source>
</evidence>
<dbReference type="PRINTS" id="PR00032">
    <property type="entry name" value="HTHARAC"/>
</dbReference>
<name>A0A4R3TDI9_9FIRM</name>
<dbReference type="SUPFAM" id="SSF46689">
    <property type="entry name" value="Homeodomain-like"/>
    <property type="match status" value="2"/>
</dbReference>
<gene>
    <name evidence="6" type="ORF">EDD61_10990</name>
</gene>
<dbReference type="SMART" id="SM00342">
    <property type="entry name" value="HTH_ARAC"/>
    <property type="match status" value="1"/>
</dbReference>
<dbReference type="InterPro" id="IPR018060">
    <property type="entry name" value="HTH_AraC"/>
</dbReference>
<dbReference type="GeneID" id="73796589"/>
<dbReference type="InterPro" id="IPR018062">
    <property type="entry name" value="HTH_AraC-typ_CS"/>
</dbReference>
<dbReference type="InterPro" id="IPR020449">
    <property type="entry name" value="Tscrpt_reg_AraC-type_HTH"/>
</dbReference>
<dbReference type="PANTHER" id="PTHR46796:SF2">
    <property type="entry name" value="TRANSCRIPTIONAL REGULATORY PROTEIN"/>
    <property type="match status" value="1"/>
</dbReference>
<dbReference type="GO" id="GO:0043565">
    <property type="term" value="F:sequence-specific DNA binding"/>
    <property type="evidence" value="ECO:0007669"/>
    <property type="project" value="InterPro"/>
</dbReference>
<dbReference type="GO" id="GO:0003700">
    <property type="term" value="F:DNA-binding transcription factor activity"/>
    <property type="evidence" value="ECO:0007669"/>
    <property type="project" value="InterPro"/>
</dbReference>
<keyword evidence="7" id="KW-1185">Reference proteome</keyword>
<evidence type="ECO:0000256" key="1">
    <source>
        <dbReference type="ARBA" id="ARBA00023015"/>
    </source>
</evidence>
<dbReference type="Pfam" id="PF12833">
    <property type="entry name" value="HTH_18"/>
    <property type="match status" value="1"/>
</dbReference>
<dbReference type="Gene3D" id="2.60.120.10">
    <property type="entry name" value="Jelly Rolls"/>
    <property type="match status" value="1"/>
</dbReference>
<dbReference type="Proteomes" id="UP000295773">
    <property type="component" value="Unassembled WGS sequence"/>
</dbReference>
<protein>
    <submittedName>
        <fullName evidence="6">AraC-like DNA-binding protein</fullName>
    </submittedName>
</protein>
<dbReference type="InterPro" id="IPR003313">
    <property type="entry name" value="AraC-bd"/>
</dbReference>
<keyword evidence="1" id="KW-0805">Transcription regulation</keyword>
<dbReference type="InterPro" id="IPR050204">
    <property type="entry name" value="AraC_XylS_family_regulators"/>
</dbReference>
<keyword evidence="3" id="KW-0010">Activator</keyword>
<dbReference type="PANTHER" id="PTHR46796">
    <property type="entry name" value="HTH-TYPE TRANSCRIPTIONAL ACTIVATOR RHAS-RELATED"/>
    <property type="match status" value="1"/>
</dbReference>
<feature type="domain" description="HTH araC/xylS-type" evidence="5">
    <location>
        <begin position="169"/>
        <end position="266"/>
    </location>
</feature>
<dbReference type="PROSITE" id="PS00041">
    <property type="entry name" value="HTH_ARAC_FAMILY_1"/>
    <property type="match status" value="1"/>
</dbReference>
<keyword evidence="2 6" id="KW-0238">DNA-binding</keyword>
<dbReference type="InterPro" id="IPR009057">
    <property type="entry name" value="Homeodomain-like_sf"/>
</dbReference>
<comment type="caution">
    <text evidence="6">The sequence shown here is derived from an EMBL/GenBank/DDBJ whole genome shotgun (WGS) entry which is preliminary data.</text>
</comment>
<dbReference type="EMBL" id="SMBP01000009">
    <property type="protein sequence ID" value="TCU60051.1"/>
    <property type="molecule type" value="Genomic_DNA"/>
</dbReference>
<dbReference type="InterPro" id="IPR014710">
    <property type="entry name" value="RmlC-like_jellyroll"/>
</dbReference>
<proteinExistence type="predicted"/>
<organism evidence="6 7">
    <name type="scientific">Longicatena caecimuris</name>
    <dbReference type="NCBI Taxonomy" id="1796635"/>
    <lineage>
        <taxon>Bacteria</taxon>
        <taxon>Bacillati</taxon>
        <taxon>Bacillota</taxon>
        <taxon>Erysipelotrichia</taxon>
        <taxon>Erysipelotrichales</taxon>
        <taxon>Erysipelotrichaceae</taxon>
        <taxon>Longicatena</taxon>
    </lineage>
</organism>
<reference evidence="6 7" key="1">
    <citation type="submission" date="2019-03" db="EMBL/GenBank/DDBJ databases">
        <title>Genomic Encyclopedia of Type Strains, Phase IV (KMG-IV): sequencing the most valuable type-strain genomes for metagenomic binning, comparative biology and taxonomic classification.</title>
        <authorList>
            <person name="Goeker M."/>
        </authorList>
    </citation>
    <scope>NUCLEOTIDE SEQUENCE [LARGE SCALE GENOMIC DNA]</scope>
    <source>
        <strain evidence="6 7">DSM 29481</strain>
    </source>
</reference>